<feature type="region of interest" description="Disordered" evidence="1">
    <location>
        <begin position="264"/>
        <end position="290"/>
    </location>
</feature>
<dbReference type="EMBL" id="JAXLQG010000002">
    <property type="protein sequence ID" value="KAK5544064.1"/>
    <property type="molecule type" value="Genomic_DNA"/>
</dbReference>
<dbReference type="AlphaFoldDB" id="A0AAV9QI97"/>
<feature type="compositionally biased region" description="Pro residues" evidence="1">
    <location>
        <begin position="341"/>
        <end position="351"/>
    </location>
</feature>
<comment type="caution">
    <text evidence="2">The sequence shown here is derived from an EMBL/GenBank/DDBJ whole genome shotgun (WGS) entry which is preliminary data.</text>
</comment>
<protein>
    <submittedName>
        <fullName evidence="2">Uncharacterized protein</fullName>
    </submittedName>
</protein>
<feature type="compositionally biased region" description="Basic and acidic residues" evidence="1">
    <location>
        <begin position="136"/>
        <end position="147"/>
    </location>
</feature>
<feature type="compositionally biased region" description="Low complexity" evidence="1">
    <location>
        <begin position="353"/>
        <end position="367"/>
    </location>
</feature>
<dbReference type="Proteomes" id="UP001345827">
    <property type="component" value="Unassembled WGS sequence"/>
</dbReference>
<feature type="region of interest" description="Disordered" evidence="1">
    <location>
        <begin position="314"/>
        <end position="402"/>
    </location>
</feature>
<feature type="compositionally biased region" description="Polar residues" evidence="1">
    <location>
        <begin position="321"/>
        <end position="334"/>
    </location>
</feature>
<evidence type="ECO:0000313" key="2">
    <source>
        <dbReference type="EMBL" id="KAK5544064.1"/>
    </source>
</evidence>
<feature type="region of interest" description="Disordered" evidence="1">
    <location>
        <begin position="1"/>
        <end position="38"/>
    </location>
</feature>
<feature type="compositionally biased region" description="Polar residues" evidence="1">
    <location>
        <begin position="165"/>
        <end position="184"/>
    </location>
</feature>
<feature type="compositionally biased region" description="Basic and acidic residues" evidence="1">
    <location>
        <begin position="457"/>
        <end position="468"/>
    </location>
</feature>
<organism evidence="2 3">
    <name type="scientific">Vermiconidia calcicola</name>
    <dbReference type="NCBI Taxonomy" id="1690605"/>
    <lineage>
        <taxon>Eukaryota</taxon>
        <taxon>Fungi</taxon>
        <taxon>Dikarya</taxon>
        <taxon>Ascomycota</taxon>
        <taxon>Pezizomycotina</taxon>
        <taxon>Dothideomycetes</taxon>
        <taxon>Dothideomycetidae</taxon>
        <taxon>Mycosphaerellales</taxon>
        <taxon>Extremaceae</taxon>
        <taxon>Vermiconidia</taxon>
    </lineage>
</organism>
<evidence type="ECO:0000313" key="3">
    <source>
        <dbReference type="Proteomes" id="UP001345827"/>
    </source>
</evidence>
<name>A0AAV9QI97_9PEZI</name>
<evidence type="ECO:0000256" key="1">
    <source>
        <dbReference type="SAM" id="MobiDB-lite"/>
    </source>
</evidence>
<gene>
    <name evidence="2" type="ORF">LTR25_001679</name>
</gene>
<reference evidence="2 3" key="1">
    <citation type="submission" date="2023-06" db="EMBL/GenBank/DDBJ databases">
        <title>Black Yeasts Isolated from many extreme environments.</title>
        <authorList>
            <person name="Coleine C."/>
            <person name="Stajich J.E."/>
            <person name="Selbmann L."/>
        </authorList>
    </citation>
    <scope>NUCLEOTIDE SEQUENCE [LARGE SCALE GENOMIC DNA]</scope>
    <source>
        <strain evidence="2 3">CCFEE 5887</strain>
    </source>
</reference>
<feature type="compositionally biased region" description="Gly residues" evidence="1">
    <location>
        <begin position="480"/>
        <end position="489"/>
    </location>
</feature>
<sequence length="489" mass="52953">MAPRSPTHAFDPTPALEHDPDNFSPLAPSVSMEGSSNGNALKGVRFSERPLLLPQGRHSIATTNVPLLPSVASASQIPKHGFQMTNPTHEVDITAYIEQCRLLNTQLREAHDCERRAWDIERTALKARIAELERKLNRSRDPQRRSSNDSSTASLHSFRADFKPSMTNTTNRAKARSSSDSNSGVHPVWQGPEIHAPATRVFSHEDTSSHLPSISENEPLPPLSKEISPTAQKEVENVPVPVEQVDKSLDGITLKSAALTSSFDTGITSPQFASPLHTPSPQPPRRPPEGLLQVDVKSLLSPLDEKLKRHAGHTPMAFDGTLSSGTGSAANLTPRQEKPVEPAPTKRPPLRPSENSESYFSFSSAANDPVMADGEPLAEEVDSNPQHEAYEDPALKGPLMLDPGAKSESANVFLERVDAMLSEEAAVRSRYESALSEGSQDKKPAEVAKAADAAEEAPARETDDDGPRLKIKNSMNFGSAWGGDMPGRI</sequence>
<keyword evidence="3" id="KW-1185">Reference proteome</keyword>
<feature type="region of interest" description="Disordered" evidence="1">
    <location>
        <begin position="136"/>
        <end position="191"/>
    </location>
</feature>
<feature type="region of interest" description="Disordered" evidence="1">
    <location>
        <begin position="432"/>
        <end position="489"/>
    </location>
</feature>
<accession>A0AAV9QI97</accession>
<feature type="region of interest" description="Disordered" evidence="1">
    <location>
        <begin position="203"/>
        <end position="222"/>
    </location>
</feature>
<proteinExistence type="predicted"/>